<accession>A0A644YC14</accession>
<reference evidence="1" key="1">
    <citation type="submission" date="2019-08" db="EMBL/GenBank/DDBJ databases">
        <authorList>
            <person name="Kucharzyk K."/>
            <person name="Murdoch R.W."/>
            <person name="Higgins S."/>
            <person name="Loffler F."/>
        </authorList>
    </citation>
    <scope>NUCLEOTIDE SEQUENCE</scope>
</reference>
<dbReference type="AlphaFoldDB" id="A0A644YC14"/>
<dbReference type="EMBL" id="VSSQ01004650">
    <property type="protein sequence ID" value="MPM26106.1"/>
    <property type="molecule type" value="Genomic_DNA"/>
</dbReference>
<sequence length="199" mass="20836">MHAEHRLHGVLLEQAVLDHLARAAAALFRGLEDQVDGAVEIAVLGEILRRRQQHRRVTVVAAGVHLACVLAGVLEGVELLHGQRVDVGAQAHGVAAGAAVAALDDADHAGLAQAAMDGNAPLGELGRHQIGRAHFFKTQFGVSVDVAPHGGDGCRLGDDGINDFHLLASLWPGPLTSQGWRRALECAARRAGGPSLIED</sequence>
<proteinExistence type="predicted"/>
<protein>
    <submittedName>
        <fullName evidence="1">Uncharacterized protein</fullName>
    </submittedName>
</protein>
<gene>
    <name evidence="1" type="ORF">SDC9_72607</name>
</gene>
<comment type="caution">
    <text evidence="1">The sequence shown here is derived from an EMBL/GenBank/DDBJ whole genome shotgun (WGS) entry which is preliminary data.</text>
</comment>
<name>A0A644YC14_9ZZZZ</name>
<organism evidence="1">
    <name type="scientific">bioreactor metagenome</name>
    <dbReference type="NCBI Taxonomy" id="1076179"/>
    <lineage>
        <taxon>unclassified sequences</taxon>
        <taxon>metagenomes</taxon>
        <taxon>ecological metagenomes</taxon>
    </lineage>
</organism>
<evidence type="ECO:0000313" key="1">
    <source>
        <dbReference type="EMBL" id="MPM26106.1"/>
    </source>
</evidence>